<dbReference type="Gene3D" id="3.30.565.10">
    <property type="entry name" value="Histidine kinase-like ATPase, C-terminal domain"/>
    <property type="match status" value="1"/>
</dbReference>
<dbReference type="InterPro" id="IPR036890">
    <property type="entry name" value="HATPase_C_sf"/>
</dbReference>
<evidence type="ECO:0000313" key="3">
    <source>
        <dbReference type="EMBL" id="AWG24252.1"/>
    </source>
</evidence>
<dbReference type="GO" id="GO:0000155">
    <property type="term" value="F:phosphorelay sensor kinase activity"/>
    <property type="evidence" value="ECO:0007669"/>
    <property type="project" value="InterPro"/>
</dbReference>
<feature type="transmembrane region" description="Helical" evidence="1">
    <location>
        <begin position="35"/>
        <end position="57"/>
    </location>
</feature>
<keyword evidence="1" id="KW-0812">Transmembrane</keyword>
<feature type="transmembrane region" description="Helical" evidence="1">
    <location>
        <begin position="69"/>
        <end position="87"/>
    </location>
</feature>
<evidence type="ECO:0000259" key="2">
    <source>
        <dbReference type="Pfam" id="PF06580"/>
    </source>
</evidence>
<organism evidence="3 4">
    <name type="scientific">Flavobacterium kingsejongi</name>
    <dbReference type="NCBI Taxonomy" id="1678728"/>
    <lineage>
        <taxon>Bacteria</taxon>
        <taxon>Pseudomonadati</taxon>
        <taxon>Bacteroidota</taxon>
        <taxon>Flavobacteriia</taxon>
        <taxon>Flavobacteriales</taxon>
        <taxon>Flavobacteriaceae</taxon>
        <taxon>Flavobacterium</taxon>
    </lineage>
</organism>
<sequence length="336" mass="38736">MKKLKTIGIHTGCWIVFFTYTYISWLGRTTDSTTLWLNLSINLAKLAAFYSCFCWVFPHFLKQAKIPQLIIGILGSYLLFCGIRAVLEEVVYPYYLGFDNYDATTTVWHYLVDNLYYGFSFIILAAAIYATRNAYRQERQHDALRKEAAKAEMAFLKSQINPHFLYNTLNYIYSLAIPVSDKLANAIVNLSDLMRYTLSESKDGKVEITREIDYIQNYIALFKLRFDPHFYVNFTTAVDLGSRRIAALLLIPFVENALKHGVVDDPNHPVLIRLEVKADTFCFTVSNAINHNQKDISSGIGLANLRRRLELLYPNAHQLHIIRDSKNYKSVLHITF</sequence>
<dbReference type="SUPFAM" id="SSF55874">
    <property type="entry name" value="ATPase domain of HSP90 chaperone/DNA topoisomerase II/histidine kinase"/>
    <property type="match status" value="1"/>
</dbReference>
<dbReference type="OrthoDB" id="9809908at2"/>
<gene>
    <name evidence="3" type="ORF">FK004_02940</name>
</gene>
<feature type="transmembrane region" description="Helical" evidence="1">
    <location>
        <begin position="107"/>
        <end position="130"/>
    </location>
</feature>
<evidence type="ECO:0000313" key="4">
    <source>
        <dbReference type="Proteomes" id="UP000244677"/>
    </source>
</evidence>
<dbReference type="InterPro" id="IPR010559">
    <property type="entry name" value="Sig_transdc_His_kin_internal"/>
</dbReference>
<dbReference type="Proteomes" id="UP000244677">
    <property type="component" value="Chromosome"/>
</dbReference>
<reference evidence="3 4" key="1">
    <citation type="submission" date="2017-04" db="EMBL/GenBank/DDBJ databases">
        <title>Complete genome sequence of Flavobacterium kingsejong AJ004.</title>
        <authorList>
            <person name="Lee P.C."/>
        </authorList>
    </citation>
    <scope>NUCLEOTIDE SEQUENCE [LARGE SCALE GENOMIC DNA]</scope>
    <source>
        <strain evidence="3 4">AJ004</strain>
    </source>
</reference>
<keyword evidence="4" id="KW-1185">Reference proteome</keyword>
<keyword evidence="1" id="KW-0472">Membrane</keyword>
<dbReference type="PANTHER" id="PTHR34220:SF7">
    <property type="entry name" value="SENSOR HISTIDINE KINASE YPDA"/>
    <property type="match status" value="1"/>
</dbReference>
<dbReference type="KEGG" id="fki:FK004_02940"/>
<dbReference type="AlphaFoldDB" id="A0A2S1LKF5"/>
<dbReference type="Pfam" id="PF06580">
    <property type="entry name" value="His_kinase"/>
    <property type="match status" value="1"/>
</dbReference>
<dbReference type="EMBL" id="CP020919">
    <property type="protein sequence ID" value="AWG24252.1"/>
    <property type="molecule type" value="Genomic_DNA"/>
</dbReference>
<accession>A0A2S1LKF5</accession>
<protein>
    <recommendedName>
        <fullName evidence="2">Signal transduction histidine kinase internal region domain-containing protein</fullName>
    </recommendedName>
</protein>
<dbReference type="RefSeq" id="WP_108735903.1">
    <property type="nucleotide sequence ID" value="NZ_CP020919.1"/>
</dbReference>
<keyword evidence="1" id="KW-1133">Transmembrane helix</keyword>
<dbReference type="InterPro" id="IPR050640">
    <property type="entry name" value="Bact_2-comp_sensor_kinase"/>
</dbReference>
<proteinExistence type="predicted"/>
<evidence type="ECO:0000256" key="1">
    <source>
        <dbReference type="SAM" id="Phobius"/>
    </source>
</evidence>
<feature type="transmembrane region" description="Helical" evidence="1">
    <location>
        <begin position="7"/>
        <end position="23"/>
    </location>
</feature>
<name>A0A2S1LKF5_9FLAO</name>
<dbReference type="PANTHER" id="PTHR34220">
    <property type="entry name" value="SENSOR HISTIDINE KINASE YPDA"/>
    <property type="match status" value="1"/>
</dbReference>
<dbReference type="GO" id="GO:0016020">
    <property type="term" value="C:membrane"/>
    <property type="evidence" value="ECO:0007669"/>
    <property type="project" value="InterPro"/>
</dbReference>
<feature type="domain" description="Signal transduction histidine kinase internal region" evidence="2">
    <location>
        <begin position="151"/>
        <end position="228"/>
    </location>
</feature>